<dbReference type="Proteomes" id="UP000009101">
    <property type="component" value="Chromosome"/>
</dbReference>
<dbReference type="STRING" id="696125.BARCL_0533"/>
<keyword evidence="2" id="KW-1185">Reference proteome</keyword>
<reference evidence="2" key="1">
    <citation type="submission" date="2009-11" db="EMBL/GenBank/DDBJ databases">
        <title>Genome sequencing of Bartonella species and comparative genomics.</title>
        <authorList>
            <person name="Engel P."/>
            <person name="Salzburger W."/>
            <person name="Marius L."/>
            <person name="Chao-Chin C."/>
            <person name="Soichi M."/>
            <person name="Christa L."/>
            <person name="Alexandra C."/>
            <person name="Aurelie L."/>
            <person name="Claudine M."/>
            <person name="Stephan S.C."/>
            <person name="Christoph D."/>
        </authorList>
    </citation>
    <scope>NUCLEOTIDE SEQUENCE [LARGE SCALE GENOMIC DNA]</scope>
    <source>
        <strain evidence="2">CIP 104772 / 73</strain>
    </source>
</reference>
<evidence type="ECO:0000313" key="1">
    <source>
        <dbReference type="EMBL" id="CBI76214.1"/>
    </source>
</evidence>
<sequence length="70" mass="8319">MQWLDCYHYKGNNVIDLIVSPVYDDFEFYNISNKVNKITYTLPDIFEAVSLQNQTADLSNFQKNEQFDLF</sequence>
<proteinExistence type="predicted"/>
<dbReference type="KEGG" id="bcd:BARCL_0533"/>
<dbReference type="EMBL" id="FN645454">
    <property type="protein sequence ID" value="CBI76214.1"/>
    <property type="molecule type" value="Genomic_DNA"/>
</dbReference>
<reference evidence="1 2" key="2">
    <citation type="journal article" date="2011" name="PLoS Genet.">
        <title>Parallel evolution of a type IV secretion system in radiating lineages of the host-restricted bacterial pathogen Bartonella.</title>
        <authorList>
            <person name="Engel P."/>
            <person name="Salzburger W."/>
            <person name="Liesch M."/>
            <person name="Chang C.C."/>
            <person name="Maruyama S."/>
            <person name="Lanz C."/>
            <person name="Calteau A."/>
            <person name="Lajus A."/>
            <person name="Medigue C."/>
            <person name="Schuster S.C."/>
            <person name="Dehio C."/>
        </authorList>
    </citation>
    <scope>NUCLEOTIDE SEQUENCE [LARGE SCALE GENOMIC DNA]</scope>
    <source>
        <strain evidence="2">CIP 104772 / 73</strain>
    </source>
</reference>
<dbReference type="AlphaFoldDB" id="E6YH76"/>
<gene>
    <name evidence="1" type="ordered locus">BARCL_0533</name>
</gene>
<organism evidence="1 2">
    <name type="scientific">Bartonella clarridgeiae (strain CCUG 45776 / CIP 104772 / 73)</name>
    <dbReference type="NCBI Taxonomy" id="696125"/>
    <lineage>
        <taxon>Bacteria</taxon>
        <taxon>Pseudomonadati</taxon>
        <taxon>Pseudomonadota</taxon>
        <taxon>Alphaproteobacteria</taxon>
        <taxon>Hyphomicrobiales</taxon>
        <taxon>Bartonellaceae</taxon>
        <taxon>Bartonella</taxon>
    </lineage>
</organism>
<accession>E6YH76</accession>
<name>E6YH76_BARC7</name>
<protein>
    <submittedName>
        <fullName evidence="1">Uncharacterized protein</fullName>
    </submittedName>
</protein>
<dbReference type="HOGENOM" id="CLU_2749568_0_0_5"/>
<evidence type="ECO:0000313" key="2">
    <source>
        <dbReference type="Proteomes" id="UP000009101"/>
    </source>
</evidence>